<dbReference type="PANTHER" id="PTHR46481:SF10">
    <property type="entry name" value="ZINC FINGER BED DOMAIN-CONTAINING PROTEIN 39"/>
    <property type="match status" value="1"/>
</dbReference>
<dbReference type="GO" id="GO:0008270">
    <property type="term" value="F:zinc ion binding"/>
    <property type="evidence" value="ECO:0007669"/>
    <property type="project" value="UniProtKB-KW"/>
</dbReference>
<dbReference type="VEuPathDB" id="FungiDB:VP01_4009g1"/>
<organism evidence="7 8">
    <name type="scientific">Puccinia sorghi</name>
    <dbReference type="NCBI Taxonomy" id="27349"/>
    <lineage>
        <taxon>Eukaryota</taxon>
        <taxon>Fungi</taxon>
        <taxon>Dikarya</taxon>
        <taxon>Basidiomycota</taxon>
        <taxon>Pucciniomycotina</taxon>
        <taxon>Pucciniomycetes</taxon>
        <taxon>Pucciniales</taxon>
        <taxon>Pucciniaceae</taxon>
        <taxon>Puccinia</taxon>
    </lineage>
</organism>
<evidence type="ECO:0008006" key="9">
    <source>
        <dbReference type="Google" id="ProtNLM"/>
    </source>
</evidence>
<dbReference type="EMBL" id="LAVV01009068">
    <property type="protein sequence ID" value="KNZ51291.1"/>
    <property type="molecule type" value="Genomic_DNA"/>
</dbReference>
<dbReference type="Proteomes" id="UP000037035">
    <property type="component" value="Unassembled WGS sequence"/>
</dbReference>
<evidence type="ECO:0000313" key="7">
    <source>
        <dbReference type="EMBL" id="KNZ51291.1"/>
    </source>
</evidence>
<dbReference type="PANTHER" id="PTHR46481">
    <property type="entry name" value="ZINC FINGER BED DOMAIN-CONTAINING PROTEIN 4"/>
    <property type="match status" value="1"/>
</dbReference>
<name>A0A0L6URX8_9BASI</name>
<keyword evidence="2" id="KW-0479">Metal-binding</keyword>
<keyword evidence="6" id="KW-0472">Membrane</keyword>
<evidence type="ECO:0000256" key="1">
    <source>
        <dbReference type="ARBA" id="ARBA00004123"/>
    </source>
</evidence>
<gene>
    <name evidence="7" type="ORF">VP01_4009g1</name>
</gene>
<evidence type="ECO:0000256" key="5">
    <source>
        <dbReference type="ARBA" id="ARBA00023242"/>
    </source>
</evidence>
<comment type="caution">
    <text evidence="7">The sequence shown here is derived from an EMBL/GenBank/DDBJ whole genome shotgun (WGS) entry which is preliminary data.</text>
</comment>
<evidence type="ECO:0000256" key="6">
    <source>
        <dbReference type="SAM" id="Phobius"/>
    </source>
</evidence>
<evidence type="ECO:0000256" key="2">
    <source>
        <dbReference type="ARBA" id="ARBA00022723"/>
    </source>
</evidence>
<evidence type="ECO:0000256" key="3">
    <source>
        <dbReference type="ARBA" id="ARBA00022771"/>
    </source>
</evidence>
<feature type="transmembrane region" description="Helical" evidence="6">
    <location>
        <begin position="78"/>
        <end position="100"/>
    </location>
</feature>
<accession>A0A0L6URX8</accession>
<evidence type="ECO:0000256" key="4">
    <source>
        <dbReference type="ARBA" id="ARBA00022833"/>
    </source>
</evidence>
<dbReference type="AlphaFoldDB" id="A0A0L6URX8"/>
<proteinExistence type="predicted"/>
<keyword evidence="6" id="KW-0812">Transmembrane</keyword>
<keyword evidence="3" id="KW-0863">Zinc-finger</keyword>
<protein>
    <recommendedName>
        <fullName evidence="9">HAT C-terminal dimerisation domain-containing protein</fullName>
    </recommendedName>
</protein>
<evidence type="ECO:0000313" key="8">
    <source>
        <dbReference type="Proteomes" id="UP000037035"/>
    </source>
</evidence>
<dbReference type="InterPro" id="IPR052035">
    <property type="entry name" value="ZnF_BED_domain_contain"/>
</dbReference>
<keyword evidence="8" id="KW-1185">Reference proteome</keyword>
<dbReference type="OrthoDB" id="3250324at2759"/>
<sequence length="254" mass="28458">MSMYLVYIISTNTSNLTIVWKPENSTKSSNPCCGIFLAHDSTSSTKSMSEQLKRVHHILPPNQLCLPNLMKQQRVKHCVSFIFSALFPIHGGLIIFPFFLQPILTGDHLRQATVYLVAEADITFSIVKQPSFHYLLELLNPKPHTWSLARSPSRELLIHISFTVDAWMSPNIKAFMAITAHGFKPDWKILDLPIGMPAVEGKFNLRVDFGDLLVEKLDQLELSDTLMSITADNASSNLSLAAHVEHFLGGIFKA</sequence>
<keyword evidence="5" id="KW-0539">Nucleus</keyword>
<dbReference type="GO" id="GO:0005634">
    <property type="term" value="C:nucleus"/>
    <property type="evidence" value="ECO:0007669"/>
    <property type="project" value="UniProtKB-SubCell"/>
</dbReference>
<keyword evidence="6" id="KW-1133">Transmembrane helix</keyword>
<comment type="subcellular location">
    <subcellularLocation>
        <location evidence="1">Nucleus</location>
    </subcellularLocation>
</comment>
<reference evidence="7 8" key="1">
    <citation type="submission" date="2015-08" db="EMBL/GenBank/DDBJ databases">
        <title>Next Generation Sequencing and Analysis of the Genome of Puccinia sorghi L Schw, the Causal Agent of Maize Common Rust.</title>
        <authorList>
            <person name="Rochi L."/>
            <person name="Burguener G."/>
            <person name="Darino M."/>
            <person name="Turjanski A."/>
            <person name="Kreff E."/>
            <person name="Dieguez M.J."/>
            <person name="Sacco F."/>
        </authorList>
    </citation>
    <scope>NUCLEOTIDE SEQUENCE [LARGE SCALE GENOMIC DNA]</scope>
    <source>
        <strain evidence="7 8">RO10H11247</strain>
    </source>
</reference>
<keyword evidence="4" id="KW-0862">Zinc</keyword>